<dbReference type="Proteomes" id="UP000460298">
    <property type="component" value="Unassembled WGS sequence"/>
</dbReference>
<dbReference type="EMBL" id="WBUI01000021">
    <property type="protein sequence ID" value="KAB2930364.1"/>
    <property type="molecule type" value="Genomic_DNA"/>
</dbReference>
<protein>
    <recommendedName>
        <fullName evidence="2">GerMN domain-containing protein</fullName>
    </recommendedName>
</protein>
<dbReference type="AlphaFoldDB" id="A0A833GZ51"/>
<proteinExistence type="predicted"/>
<evidence type="ECO:0000256" key="1">
    <source>
        <dbReference type="SAM" id="Phobius"/>
    </source>
</evidence>
<comment type="caution">
    <text evidence="3">The sequence shown here is derived from an EMBL/GenBank/DDBJ whole genome shotgun (WGS) entry which is preliminary data.</text>
</comment>
<keyword evidence="1" id="KW-1133">Transmembrane helix</keyword>
<keyword evidence="1" id="KW-0472">Membrane</keyword>
<accession>A0A833GZ51</accession>
<feature type="domain" description="GerMN" evidence="2">
    <location>
        <begin position="188"/>
        <end position="275"/>
    </location>
</feature>
<dbReference type="Pfam" id="PF10646">
    <property type="entry name" value="Germane"/>
    <property type="match status" value="1"/>
</dbReference>
<evidence type="ECO:0000259" key="2">
    <source>
        <dbReference type="SMART" id="SM00909"/>
    </source>
</evidence>
<evidence type="ECO:0000313" key="3">
    <source>
        <dbReference type="EMBL" id="KAB2930364.1"/>
    </source>
</evidence>
<reference evidence="3 4" key="1">
    <citation type="submission" date="2019-10" db="EMBL/GenBank/DDBJ databases">
        <title>Extracellular Electron Transfer in a Candidatus Methanoperedens spp. Enrichment Culture.</title>
        <authorList>
            <person name="Berger S."/>
            <person name="Rangel Shaw D."/>
            <person name="Berben T."/>
            <person name="In 'T Zandt M."/>
            <person name="Frank J."/>
            <person name="Reimann J."/>
            <person name="Jetten M.S.M."/>
            <person name="Welte C.U."/>
        </authorList>
    </citation>
    <scope>NUCLEOTIDE SEQUENCE [LARGE SCALE GENOMIC DNA]</scope>
    <source>
        <strain evidence="3">SB12</strain>
    </source>
</reference>
<gene>
    <name evidence="3" type="ORF">F9K24_17015</name>
</gene>
<dbReference type="InterPro" id="IPR019606">
    <property type="entry name" value="GerMN"/>
</dbReference>
<keyword evidence="1" id="KW-0812">Transmembrane</keyword>
<feature type="transmembrane region" description="Helical" evidence="1">
    <location>
        <begin position="6"/>
        <end position="21"/>
    </location>
</feature>
<name>A0A833GZ51_9LEPT</name>
<evidence type="ECO:0000313" key="4">
    <source>
        <dbReference type="Proteomes" id="UP000460298"/>
    </source>
</evidence>
<sequence length="300" mass="33808">METENRTILILFSVVVLLVFLDHQSDRQLKLAGVDSVERLSADELTESALDEAERLDRLHRPALERKVKKSVTRGVEDARDEIEERAEDVSESARLQAEEVADDLTRDATRVVKKGLTQTLDKAKLQLKEVSLDDNGMQAADERLPVLPVIKKDGHVQTQVTLYYPGFQGRKTVMMKVRRTLPESVDAMKALTLLQKGPTPKEKGLVNAFDASLQVKRLTMDGSIAEVYVSESVHRMSAPIRQDRLDQLCLTLLQFREIKGVRIIVDGRVVRQLGTGKDAIPVAQPVRHIDRPIEEYRSL</sequence>
<dbReference type="SMART" id="SM00909">
    <property type="entry name" value="Germane"/>
    <property type="match status" value="1"/>
</dbReference>
<organism evidence="3 4">
    <name type="scientific">Leptonema illini</name>
    <dbReference type="NCBI Taxonomy" id="183"/>
    <lineage>
        <taxon>Bacteria</taxon>
        <taxon>Pseudomonadati</taxon>
        <taxon>Spirochaetota</taxon>
        <taxon>Spirochaetia</taxon>
        <taxon>Leptospirales</taxon>
        <taxon>Leptospiraceae</taxon>
        <taxon>Leptonema</taxon>
    </lineage>
</organism>